<comment type="subcellular location">
    <subcellularLocation>
        <location evidence="1 9">Cell inner membrane</location>
        <topology evidence="1 9">Multi-pass membrane protein</topology>
    </subcellularLocation>
</comment>
<feature type="transmembrane region" description="Helical" evidence="9">
    <location>
        <begin position="57"/>
        <end position="74"/>
    </location>
</feature>
<dbReference type="PANTHER" id="PTHR35011">
    <property type="entry name" value="2,3-DIKETO-L-GULONATE TRAP TRANSPORTER SMALL PERMEASE PROTEIN YIAM"/>
    <property type="match status" value="1"/>
</dbReference>
<evidence type="ECO:0000256" key="2">
    <source>
        <dbReference type="ARBA" id="ARBA00022448"/>
    </source>
</evidence>
<sequence length="171" mass="18897">MTNAITDARARERFPGRLLRGFADLGGLALLLLMGLVTVSVIFRYVLNQPILGSQELVQIGMAVVVMLGMPYTAHTGQHIRVDILDRAIGRAGRFLGDLFTRVVSIFVLWLVVRKTWDKARDAVEYGDVTNMIEIPLWIAYGAIVLGLGLSILVLALELVRQVLGGFKSYE</sequence>
<dbReference type="AlphaFoldDB" id="A0A1I6DTF8"/>
<evidence type="ECO:0000256" key="9">
    <source>
        <dbReference type="RuleBase" id="RU369079"/>
    </source>
</evidence>
<feature type="transmembrane region" description="Helical" evidence="9">
    <location>
        <begin position="21"/>
        <end position="45"/>
    </location>
</feature>
<dbReference type="OrthoDB" id="2877624at2"/>
<keyword evidence="6 9" id="KW-1133">Transmembrane helix</keyword>
<proteinExistence type="inferred from homology"/>
<keyword evidence="3" id="KW-1003">Cell membrane</keyword>
<reference evidence="11 12" key="1">
    <citation type="submission" date="2016-10" db="EMBL/GenBank/DDBJ databases">
        <authorList>
            <person name="de Groot N.N."/>
        </authorList>
    </citation>
    <scope>NUCLEOTIDE SEQUENCE [LARGE SCALE GENOMIC DNA]</scope>
    <source>
        <strain evidence="12">KMM 9023,NRIC 0796,JCM 17311,KCTC 23692</strain>
    </source>
</reference>
<dbReference type="RefSeq" id="WP_092079577.1">
    <property type="nucleotide sequence ID" value="NZ_FOYI01000005.1"/>
</dbReference>
<protein>
    <recommendedName>
        <fullName evidence="9">TRAP transporter small permease protein</fullName>
    </recommendedName>
</protein>
<dbReference type="Proteomes" id="UP000199302">
    <property type="component" value="Unassembled WGS sequence"/>
</dbReference>
<evidence type="ECO:0000256" key="5">
    <source>
        <dbReference type="ARBA" id="ARBA00022692"/>
    </source>
</evidence>
<feature type="domain" description="Tripartite ATP-independent periplasmic transporters DctQ component" evidence="10">
    <location>
        <begin position="33"/>
        <end position="163"/>
    </location>
</feature>
<dbReference type="EMBL" id="FOYI01000005">
    <property type="protein sequence ID" value="SFR08790.1"/>
    <property type="molecule type" value="Genomic_DNA"/>
</dbReference>
<evidence type="ECO:0000256" key="8">
    <source>
        <dbReference type="ARBA" id="ARBA00038436"/>
    </source>
</evidence>
<comment type="function">
    <text evidence="9">Part of the tripartite ATP-independent periplasmic (TRAP) transport system.</text>
</comment>
<dbReference type="InterPro" id="IPR007387">
    <property type="entry name" value="TRAP_DctQ"/>
</dbReference>
<evidence type="ECO:0000259" key="10">
    <source>
        <dbReference type="Pfam" id="PF04290"/>
    </source>
</evidence>
<dbReference type="InterPro" id="IPR055348">
    <property type="entry name" value="DctQ"/>
</dbReference>
<keyword evidence="5 9" id="KW-0812">Transmembrane</keyword>
<organism evidence="11 12">
    <name type="scientific">Poseidonocella sedimentorum</name>
    <dbReference type="NCBI Taxonomy" id="871652"/>
    <lineage>
        <taxon>Bacteria</taxon>
        <taxon>Pseudomonadati</taxon>
        <taxon>Pseudomonadota</taxon>
        <taxon>Alphaproteobacteria</taxon>
        <taxon>Rhodobacterales</taxon>
        <taxon>Roseobacteraceae</taxon>
        <taxon>Poseidonocella</taxon>
    </lineage>
</organism>
<dbReference type="GO" id="GO:0005886">
    <property type="term" value="C:plasma membrane"/>
    <property type="evidence" value="ECO:0007669"/>
    <property type="project" value="UniProtKB-SubCell"/>
</dbReference>
<dbReference type="Pfam" id="PF04290">
    <property type="entry name" value="DctQ"/>
    <property type="match status" value="1"/>
</dbReference>
<keyword evidence="12" id="KW-1185">Reference proteome</keyword>
<feature type="transmembrane region" description="Helical" evidence="9">
    <location>
        <begin position="95"/>
        <end position="113"/>
    </location>
</feature>
<evidence type="ECO:0000313" key="12">
    <source>
        <dbReference type="Proteomes" id="UP000199302"/>
    </source>
</evidence>
<comment type="subunit">
    <text evidence="9">The complex comprises the extracytoplasmic solute receptor protein and the two transmembrane proteins.</text>
</comment>
<keyword evidence="4 9" id="KW-0997">Cell inner membrane</keyword>
<evidence type="ECO:0000256" key="7">
    <source>
        <dbReference type="ARBA" id="ARBA00023136"/>
    </source>
</evidence>
<evidence type="ECO:0000256" key="4">
    <source>
        <dbReference type="ARBA" id="ARBA00022519"/>
    </source>
</evidence>
<evidence type="ECO:0000256" key="3">
    <source>
        <dbReference type="ARBA" id="ARBA00022475"/>
    </source>
</evidence>
<accession>A0A1I6DTF8</accession>
<evidence type="ECO:0000256" key="6">
    <source>
        <dbReference type="ARBA" id="ARBA00022989"/>
    </source>
</evidence>
<keyword evidence="7 9" id="KW-0472">Membrane</keyword>
<gene>
    <name evidence="11" type="ORF">SAMN04515673_105126</name>
</gene>
<evidence type="ECO:0000313" key="11">
    <source>
        <dbReference type="EMBL" id="SFR08790.1"/>
    </source>
</evidence>
<comment type="similarity">
    <text evidence="8 9">Belongs to the TRAP transporter small permease family.</text>
</comment>
<dbReference type="GO" id="GO:0015740">
    <property type="term" value="P:C4-dicarboxylate transport"/>
    <property type="evidence" value="ECO:0007669"/>
    <property type="project" value="TreeGrafter"/>
</dbReference>
<evidence type="ECO:0000256" key="1">
    <source>
        <dbReference type="ARBA" id="ARBA00004429"/>
    </source>
</evidence>
<dbReference type="PANTHER" id="PTHR35011:SF10">
    <property type="entry name" value="TRAP TRANSPORTER SMALL PERMEASE PROTEIN"/>
    <property type="match status" value="1"/>
</dbReference>
<dbReference type="STRING" id="871652.SAMN04515673_105126"/>
<feature type="transmembrane region" description="Helical" evidence="9">
    <location>
        <begin position="138"/>
        <end position="160"/>
    </location>
</feature>
<keyword evidence="2 9" id="KW-0813">Transport</keyword>
<dbReference type="GO" id="GO:0022857">
    <property type="term" value="F:transmembrane transporter activity"/>
    <property type="evidence" value="ECO:0007669"/>
    <property type="project" value="UniProtKB-UniRule"/>
</dbReference>
<name>A0A1I6DTF8_9RHOB</name>